<gene>
    <name evidence="1" type="ORF">SAMN05444358_11541</name>
</gene>
<evidence type="ECO:0000313" key="2">
    <source>
        <dbReference type="Proteomes" id="UP000183400"/>
    </source>
</evidence>
<sequence length="38" mass="4330">MIPLCPEREGHFYFRVNPNNLDTTLLAKQSNGIRLALS</sequence>
<reference evidence="2" key="1">
    <citation type="submission" date="2016-10" db="EMBL/GenBank/DDBJ databases">
        <authorList>
            <person name="Varghese N."/>
            <person name="Submissions S."/>
        </authorList>
    </citation>
    <scope>NUCLEOTIDE SEQUENCE [LARGE SCALE GENOMIC DNA]</scope>
    <source>
        <strain evidence="2">DSM 27839</strain>
    </source>
</reference>
<dbReference type="EMBL" id="FNNP01000015">
    <property type="protein sequence ID" value="SDX90863.1"/>
    <property type="molecule type" value="Genomic_DNA"/>
</dbReference>
<keyword evidence="2" id="KW-1185">Reference proteome</keyword>
<accession>A0A1H3FIB9</accession>
<name>A0A1H3FIB9_9RHOB</name>
<protein>
    <submittedName>
        <fullName evidence="1">Uncharacterized protein</fullName>
    </submittedName>
</protein>
<evidence type="ECO:0000313" key="1">
    <source>
        <dbReference type="EMBL" id="SDX90863.1"/>
    </source>
</evidence>
<proteinExistence type="predicted"/>
<dbReference type="Proteomes" id="UP000183400">
    <property type="component" value="Unassembled WGS sequence"/>
</dbReference>
<dbReference type="AlphaFoldDB" id="A0A1H3FIB9"/>
<dbReference type="STRING" id="985054.SAMN05444358_11541"/>
<organism evidence="1 2">
    <name type="scientific">Ruegeria halocynthiae</name>
    <dbReference type="NCBI Taxonomy" id="985054"/>
    <lineage>
        <taxon>Bacteria</taxon>
        <taxon>Pseudomonadati</taxon>
        <taxon>Pseudomonadota</taxon>
        <taxon>Alphaproteobacteria</taxon>
        <taxon>Rhodobacterales</taxon>
        <taxon>Roseobacteraceae</taxon>
        <taxon>Ruegeria</taxon>
    </lineage>
</organism>